<keyword evidence="1" id="KW-0812">Transmembrane</keyword>
<evidence type="ECO:0000256" key="1">
    <source>
        <dbReference type="SAM" id="Phobius"/>
    </source>
</evidence>
<dbReference type="RefSeq" id="WP_378969392.1">
    <property type="nucleotide sequence ID" value="NZ_JBHTBJ010000011.1"/>
</dbReference>
<feature type="transmembrane region" description="Helical" evidence="1">
    <location>
        <begin position="169"/>
        <end position="189"/>
    </location>
</feature>
<keyword evidence="3" id="KW-1185">Reference proteome</keyword>
<feature type="transmembrane region" description="Helical" evidence="1">
    <location>
        <begin position="35"/>
        <end position="53"/>
    </location>
</feature>
<feature type="transmembrane region" description="Helical" evidence="1">
    <location>
        <begin position="132"/>
        <end position="149"/>
    </location>
</feature>
<dbReference type="EMBL" id="JBHTBJ010000011">
    <property type="protein sequence ID" value="MFC7275835.1"/>
    <property type="molecule type" value="Genomic_DNA"/>
</dbReference>
<dbReference type="Proteomes" id="UP001596548">
    <property type="component" value="Unassembled WGS sequence"/>
</dbReference>
<keyword evidence="1" id="KW-1133">Transmembrane helix</keyword>
<evidence type="ECO:0000313" key="3">
    <source>
        <dbReference type="Proteomes" id="UP001596548"/>
    </source>
</evidence>
<gene>
    <name evidence="2" type="ORF">ACFQS1_17735</name>
</gene>
<protein>
    <submittedName>
        <fullName evidence="2">Uncharacterized protein</fullName>
    </submittedName>
</protein>
<accession>A0ABW2HTI4</accession>
<proteinExistence type="predicted"/>
<feature type="transmembrane region" description="Helical" evidence="1">
    <location>
        <begin position="12"/>
        <end position="29"/>
    </location>
</feature>
<sequence>MRAELYRMATIRSSWVSIALFGFVAAAFGVLDANWWALFAGVGAFGISVLTVAQHYQHRTIALLYLARPQRLPVLFAQVLTTVAVGWVLAALSGITALLRWGGGTYRHTLIVVPVMAVFGAAAAAIVRRASWLLIGFAVWIVVVEGLIGKLDGELPISAYLDAARGDMFGLEVFIFWAVATLAAAVPFLNRDLSSD</sequence>
<feature type="transmembrane region" description="Helical" evidence="1">
    <location>
        <begin position="105"/>
        <end position="125"/>
    </location>
</feature>
<keyword evidence="1" id="KW-0472">Membrane</keyword>
<organism evidence="2 3">
    <name type="scientific">Paractinoplanes rhizophilus</name>
    <dbReference type="NCBI Taxonomy" id="1416877"/>
    <lineage>
        <taxon>Bacteria</taxon>
        <taxon>Bacillati</taxon>
        <taxon>Actinomycetota</taxon>
        <taxon>Actinomycetes</taxon>
        <taxon>Micromonosporales</taxon>
        <taxon>Micromonosporaceae</taxon>
        <taxon>Paractinoplanes</taxon>
    </lineage>
</organism>
<feature type="transmembrane region" description="Helical" evidence="1">
    <location>
        <begin position="74"/>
        <end position="99"/>
    </location>
</feature>
<reference evidence="3" key="1">
    <citation type="journal article" date="2019" name="Int. J. Syst. Evol. Microbiol.">
        <title>The Global Catalogue of Microorganisms (GCM) 10K type strain sequencing project: providing services to taxonomists for standard genome sequencing and annotation.</title>
        <authorList>
            <consortium name="The Broad Institute Genomics Platform"/>
            <consortium name="The Broad Institute Genome Sequencing Center for Infectious Disease"/>
            <person name="Wu L."/>
            <person name="Ma J."/>
        </authorList>
    </citation>
    <scope>NUCLEOTIDE SEQUENCE [LARGE SCALE GENOMIC DNA]</scope>
    <source>
        <strain evidence="3">XZYJT-10</strain>
    </source>
</reference>
<name>A0ABW2HTI4_9ACTN</name>
<comment type="caution">
    <text evidence="2">The sequence shown here is derived from an EMBL/GenBank/DDBJ whole genome shotgun (WGS) entry which is preliminary data.</text>
</comment>
<evidence type="ECO:0000313" key="2">
    <source>
        <dbReference type="EMBL" id="MFC7275835.1"/>
    </source>
</evidence>